<dbReference type="AlphaFoldDB" id="A0A9N9S3V4"/>
<dbReference type="InterPro" id="IPR038281">
    <property type="entry name" value="RTP801-like_C_sf"/>
</dbReference>
<protein>
    <submittedName>
        <fullName evidence="4">Uncharacterized protein</fullName>
    </submittedName>
</protein>
<name>A0A9N9S3V4_9DIPT</name>
<dbReference type="EMBL" id="OU895880">
    <property type="protein sequence ID" value="CAG9810805.1"/>
    <property type="molecule type" value="Genomic_DNA"/>
</dbReference>
<evidence type="ECO:0000256" key="1">
    <source>
        <dbReference type="ARBA" id="ARBA00004496"/>
    </source>
</evidence>
<proteinExistence type="inferred from homology"/>
<gene>
    <name evidence="4" type="ORF">CHIRRI_LOCUS13617</name>
</gene>
<dbReference type="PANTHER" id="PTHR12478:SF16">
    <property type="entry name" value="PROTEIN CHARYBDE-RELATED"/>
    <property type="match status" value="1"/>
</dbReference>
<keyword evidence="3" id="KW-0963">Cytoplasm</keyword>
<organism evidence="4 5">
    <name type="scientific">Chironomus riparius</name>
    <dbReference type="NCBI Taxonomy" id="315576"/>
    <lineage>
        <taxon>Eukaryota</taxon>
        <taxon>Metazoa</taxon>
        <taxon>Ecdysozoa</taxon>
        <taxon>Arthropoda</taxon>
        <taxon>Hexapoda</taxon>
        <taxon>Insecta</taxon>
        <taxon>Pterygota</taxon>
        <taxon>Neoptera</taxon>
        <taxon>Endopterygota</taxon>
        <taxon>Diptera</taxon>
        <taxon>Nematocera</taxon>
        <taxon>Chironomoidea</taxon>
        <taxon>Chironomidae</taxon>
        <taxon>Chironominae</taxon>
        <taxon>Chironomus</taxon>
    </lineage>
</organism>
<dbReference type="GO" id="GO:0032006">
    <property type="term" value="P:regulation of TOR signaling"/>
    <property type="evidence" value="ECO:0007669"/>
    <property type="project" value="TreeGrafter"/>
</dbReference>
<keyword evidence="5" id="KW-1185">Reference proteome</keyword>
<dbReference type="Proteomes" id="UP001153620">
    <property type="component" value="Chromosome 4"/>
</dbReference>
<comment type="subcellular location">
    <subcellularLocation>
        <location evidence="1">Cytoplasm</location>
    </subcellularLocation>
</comment>
<dbReference type="GO" id="GO:0006915">
    <property type="term" value="P:apoptotic process"/>
    <property type="evidence" value="ECO:0007669"/>
    <property type="project" value="TreeGrafter"/>
</dbReference>
<dbReference type="GO" id="GO:0009968">
    <property type="term" value="P:negative regulation of signal transduction"/>
    <property type="evidence" value="ECO:0007669"/>
    <property type="project" value="InterPro"/>
</dbReference>
<reference evidence="4" key="1">
    <citation type="submission" date="2022-01" db="EMBL/GenBank/DDBJ databases">
        <authorList>
            <person name="King R."/>
        </authorList>
    </citation>
    <scope>NUCLEOTIDE SEQUENCE</scope>
</reference>
<dbReference type="Pfam" id="PF07809">
    <property type="entry name" value="RTP801_C"/>
    <property type="match status" value="1"/>
</dbReference>
<evidence type="ECO:0000256" key="3">
    <source>
        <dbReference type="ARBA" id="ARBA00022490"/>
    </source>
</evidence>
<comment type="similarity">
    <text evidence="2">Belongs to the DDIT4 family.</text>
</comment>
<evidence type="ECO:0000313" key="4">
    <source>
        <dbReference type="EMBL" id="CAG9810805.1"/>
    </source>
</evidence>
<dbReference type="Gene3D" id="3.90.470.40">
    <property type="entry name" value="RTP801-like"/>
    <property type="match status" value="1"/>
</dbReference>
<dbReference type="PANTHER" id="PTHR12478">
    <property type="entry name" value="DNA-DAMAGE-INDUCIBLE TRANSCRIPT 4 PROTEIN DDIT4"/>
    <property type="match status" value="1"/>
</dbReference>
<sequence length="219" mass="24790">MKMEILAVQNEFMHVMPSKSKDGSNTLRWTAPNVIGKKSQPIASPKRHHSHSNQKEEVGMAAIEQLWEDEDSFLTTLPHWNEAEIEHVRNVLMATLRDAKQRHLACTEVLLPCDMLERIAIDMLAASDEEACGIRGANIRIEFDNGDGSGSNEIATCNTDLNTVATFELRLTLKQEHSRSKWISAIMPQFIRNLTRASTIVISRDYTLSKHKLNYSFAE</sequence>
<dbReference type="OrthoDB" id="10018535at2759"/>
<evidence type="ECO:0000313" key="5">
    <source>
        <dbReference type="Proteomes" id="UP001153620"/>
    </source>
</evidence>
<dbReference type="InterPro" id="IPR012918">
    <property type="entry name" value="RTP801-like"/>
</dbReference>
<accession>A0A9N9S3V4</accession>
<reference evidence="4" key="2">
    <citation type="submission" date="2022-10" db="EMBL/GenBank/DDBJ databases">
        <authorList>
            <consortium name="ENA_rothamsted_submissions"/>
            <consortium name="culmorum"/>
            <person name="King R."/>
        </authorList>
    </citation>
    <scope>NUCLEOTIDE SEQUENCE</scope>
</reference>
<dbReference type="GO" id="GO:0005737">
    <property type="term" value="C:cytoplasm"/>
    <property type="evidence" value="ECO:0007669"/>
    <property type="project" value="UniProtKB-SubCell"/>
</dbReference>
<evidence type="ECO:0000256" key="2">
    <source>
        <dbReference type="ARBA" id="ARBA00010670"/>
    </source>
</evidence>